<feature type="domain" description="RING-type" evidence="6">
    <location>
        <begin position="3"/>
        <end position="46"/>
    </location>
</feature>
<dbReference type="AlphaFoldDB" id="A0A2G5UVL6"/>
<proteinExistence type="predicted"/>
<dbReference type="InterPro" id="IPR018957">
    <property type="entry name" value="Znf_C3HC4_RING-type"/>
</dbReference>
<dbReference type="EMBL" id="PDUG01000002">
    <property type="protein sequence ID" value="PIC43615.1"/>
    <property type="molecule type" value="Genomic_DNA"/>
</dbReference>
<dbReference type="OrthoDB" id="5877713at2759"/>
<comment type="caution">
    <text evidence="7">The sequence shown here is derived from an EMBL/GenBank/DDBJ whole genome shotgun (WGS) entry which is preliminary data.</text>
</comment>
<dbReference type="InterPro" id="IPR013083">
    <property type="entry name" value="Znf_RING/FYVE/PHD"/>
</dbReference>
<evidence type="ECO:0000259" key="6">
    <source>
        <dbReference type="PROSITE" id="PS50089"/>
    </source>
</evidence>
<dbReference type="GO" id="GO:0061630">
    <property type="term" value="F:ubiquitin protein ligase activity"/>
    <property type="evidence" value="ECO:0007669"/>
    <property type="project" value="TreeGrafter"/>
</dbReference>
<evidence type="ECO:0000313" key="8">
    <source>
        <dbReference type="Proteomes" id="UP000230233"/>
    </source>
</evidence>
<dbReference type="STRING" id="1611254.A0A2G5UVL6"/>
<dbReference type="GO" id="GO:0008270">
    <property type="term" value="F:zinc ion binding"/>
    <property type="evidence" value="ECO:0007669"/>
    <property type="project" value="UniProtKB-KW"/>
</dbReference>
<keyword evidence="1" id="KW-0479">Metal-binding</keyword>
<evidence type="ECO:0000256" key="1">
    <source>
        <dbReference type="ARBA" id="ARBA00022723"/>
    </source>
</evidence>
<dbReference type="GO" id="GO:0016567">
    <property type="term" value="P:protein ubiquitination"/>
    <property type="evidence" value="ECO:0007669"/>
    <property type="project" value="TreeGrafter"/>
</dbReference>
<evidence type="ECO:0000256" key="4">
    <source>
        <dbReference type="PROSITE-ProRule" id="PRU00175"/>
    </source>
</evidence>
<keyword evidence="8" id="KW-1185">Reference proteome</keyword>
<evidence type="ECO:0000256" key="3">
    <source>
        <dbReference type="ARBA" id="ARBA00022833"/>
    </source>
</evidence>
<evidence type="ECO:0000256" key="5">
    <source>
        <dbReference type="SAM" id="MobiDB-lite"/>
    </source>
</evidence>
<keyword evidence="2 4" id="KW-0863">Zinc-finger</keyword>
<reference evidence="8" key="1">
    <citation type="submission" date="2017-10" db="EMBL/GenBank/DDBJ databases">
        <title>Rapid genome shrinkage in a self-fertile nematode reveals novel sperm competition proteins.</title>
        <authorList>
            <person name="Yin D."/>
            <person name="Schwarz E.M."/>
            <person name="Thomas C.G."/>
            <person name="Felde R.L."/>
            <person name="Korf I.F."/>
            <person name="Cutter A.D."/>
            <person name="Schartner C.M."/>
            <person name="Ralston E.J."/>
            <person name="Meyer B.J."/>
            <person name="Haag E.S."/>
        </authorList>
    </citation>
    <scope>NUCLEOTIDE SEQUENCE [LARGE SCALE GENOMIC DNA]</scope>
    <source>
        <strain evidence="8">JU1422</strain>
    </source>
</reference>
<dbReference type="SUPFAM" id="SSF57850">
    <property type="entry name" value="RING/U-box"/>
    <property type="match status" value="1"/>
</dbReference>
<keyword evidence="3" id="KW-0862">Zinc</keyword>
<dbReference type="PROSITE" id="PS50089">
    <property type="entry name" value="ZF_RING_2"/>
    <property type="match status" value="1"/>
</dbReference>
<dbReference type="PANTHER" id="PTHR22791:SF6">
    <property type="entry name" value="RING-TYPE DOMAIN-CONTAINING PROTEIN"/>
    <property type="match status" value="1"/>
</dbReference>
<dbReference type="Proteomes" id="UP000230233">
    <property type="component" value="Chromosome II"/>
</dbReference>
<evidence type="ECO:0000313" key="7">
    <source>
        <dbReference type="EMBL" id="PIC43615.1"/>
    </source>
</evidence>
<gene>
    <name evidence="7" type="primary">Cnig_chr_II.g4287</name>
    <name evidence="7" type="ORF">B9Z55_004287</name>
</gene>
<dbReference type="Pfam" id="PF00097">
    <property type="entry name" value="zf-C3HC4"/>
    <property type="match status" value="1"/>
</dbReference>
<dbReference type="InterPro" id="IPR051435">
    <property type="entry name" value="RING_finger_E3_ubiq-ligases"/>
</dbReference>
<name>A0A2G5UVL6_9PELO</name>
<protein>
    <recommendedName>
        <fullName evidence="6">RING-type domain-containing protein</fullName>
    </recommendedName>
</protein>
<sequence length="147" mass="16636">MDCEFCHQGYNNGNRLPRDLSCGHTFCHQCWIRHTRGGVVICPFDNEMTELGGGSLNINDEILGRLNPPEDSDDSKDSEDEQDVRVQPPRSQPPRFQPSQFGGRHEESDDSDDSDGSESKDSNNDNKQDARRQNQRSQSDDSYDDSD</sequence>
<feature type="region of interest" description="Disordered" evidence="5">
    <location>
        <begin position="48"/>
        <end position="147"/>
    </location>
</feature>
<accession>A0A2G5UVL6</accession>
<dbReference type="PANTHER" id="PTHR22791">
    <property type="entry name" value="RING-TYPE DOMAIN-CONTAINING PROTEIN"/>
    <property type="match status" value="1"/>
</dbReference>
<feature type="compositionally biased region" description="Basic and acidic residues" evidence="5">
    <location>
        <begin position="117"/>
        <end position="132"/>
    </location>
</feature>
<evidence type="ECO:0000256" key="2">
    <source>
        <dbReference type="ARBA" id="ARBA00022771"/>
    </source>
</evidence>
<feature type="compositionally biased region" description="Acidic residues" evidence="5">
    <location>
        <begin position="70"/>
        <end position="82"/>
    </location>
</feature>
<dbReference type="InterPro" id="IPR001841">
    <property type="entry name" value="Znf_RING"/>
</dbReference>
<dbReference type="Gene3D" id="3.30.40.10">
    <property type="entry name" value="Zinc/RING finger domain, C3HC4 (zinc finger)"/>
    <property type="match status" value="1"/>
</dbReference>
<organism evidence="7 8">
    <name type="scientific">Caenorhabditis nigoni</name>
    <dbReference type="NCBI Taxonomy" id="1611254"/>
    <lineage>
        <taxon>Eukaryota</taxon>
        <taxon>Metazoa</taxon>
        <taxon>Ecdysozoa</taxon>
        <taxon>Nematoda</taxon>
        <taxon>Chromadorea</taxon>
        <taxon>Rhabditida</taxon>
        <taxon>Rhabditina</taxon>
        <taxon>Rhabditomorpha</taxon>
        <taxon>Rhabditoidea</taxon>
        <taxon>Rhabditidae</taxon>
        <taxon>Peloderinae</taxon>
        <taxon>Caenorhabditis</taxon>
    </lineage>
</organism>